<dbReference type="PANTHER" id="PTHR21599:SF0">
    <property type="entry name" value="GLYCERATE KINASE"/>
    <property type="match status" value="1"/>
</dbReference>
<organism evidence="5 6">
    <name type="scientific">Terasakiispira papahanaumokuakeensis</name>
    <dbReference type="NCBI Taxonomy" id="197479"/>
    <lineage>
        <taxon>Bacteria</taxon>
        <taxon>Pseudomonadati</taxon>
        <taxon>Pseudomonadota</taxon>
        <taxon>Gammaproteobacteria</taxon>
        <taxon>Oceanospirillales</taxon>
        <taxon>Terasakiispira</taxon>
    </lineage>
</organism>
<dbReference type="NCBIfam" id="TIGR00045">
    <property type="entry name" value="glycerate kinase"/>
    <property type="match status" value="1"/>
</dbReference>
<proteinExistence type="inferred from homology"/>
<comment type="similarity">
    <text evidence="1 4">Belongs to the glycerate kinase type-1 family.</text>
</comment>
<comment type="caution">
    <text evidence="5">The sequence shown here is derived from an EMBL/GenBank/DDBJ whole genome shotgun (WGS) entry which is preliminary data.</text>
</comment>
<keyword evidence="6" id="KW-1185">Reference proteome</keyword>
<protein>
    <recommendedName>
        <fullName evidence="7">Glycerate kinase</fullName>
    </recommendedName>
</protein>
<evidence type="ECO:0000313" key="5">
    <source>
        <dbReference type="EMBL" id="ODC05051.1"/>
    </source>
</evidence>
<reference evidence="5 6" key="1">
    <citation type="submission" date="2016-08" db="EMBL/GenBank/DDBJ databases">
        <authorList>
            <person name="Seilhamer J.J."/>
        </authorList>
    </citation>
    <scope>NUCLEOTIDE SEQUENCE [LARGE SCALE GENOMIC DNA]</scope>
    <source>
        <strain evidence="5 6">PH27A</strain>
    </source>
</reference>
<dbReference type="PIRSF" id="PIRSF006078">
    <property type="entry name" value="GlxK"/>
    <property type="match status" value="1"/>
</dbReference>
<dbReference type="Gene3D" id="3.40.50.10350">
    <property type="entry name" value="Glycerate kinase, domain 1"/>
    <property type="match status" value="1"/>
</dbReference>
<accession>A0A1E2VDJ3</accession>
<dbReference type="InterPro" id="IPR018193">
    <property type="entry name" value="Glyc_kinase_flavodox-like_fold"/>
</dbReference>
<evidence type="ECO:0000313" key="6">
    <source>
        <dbReference type="Proteomes" id="UP000094291"/>
    </source>
</evidence>
<keyword evidence="3 4" id="KW-0418">Kinase</keyword>
<dbReference type="GO" id="GO:0031388">
    <property type="term" value="P:organic acid phosphorylation"/>
    <property type="evidence" value="ECO:0007669"/>
    <property type="project" value="UniProtKB-UniRule"/>
</dbReference>
<evidence type="ECO:0000256" key="3">
    <source>
        <dbReference type="ARBA" id="ARBA00022777"/>
    </source>
</evidence>
<evidence type="ECO:0000256" key="1">
    <source>
        <dbReference type="ARBA" id="ARBA00006284"/>
    </source>
</evidence>
<sequence>MRIVVAPDSFKDCLSALAVAKSLRTGILRVLPEASVVTLPLADGGEGTVDALLAACSGTRMHHAVTGPLGHPQSADWARLPEGTAVIEMAQAAGLQQVPDAQRDVRITTSYGVGEQILAALDAGCRRLLIGIGGSATHDLGLGLLQALGGRCLDASGADIGLGAAGMASLASVDLSRLDKRLSDVQIDVACDVDNPLCGPRGAAHVFASQKLTGAVTPIGLDELDEQTARAADCLEAAFGQAIREQPGTGAAGGVGMMLQLLGAQFCAGIERISEQVGLEAQLAGADLVMTGEGRMDAQTLHGKTPMGVLKAAQRHDVPVLAFAGALGPGHEALFDVGFAGVFSIQEAPVSLAQALEEAPELLARSAYRALYSWCQATAMATSR</sequence>
<dbReference type="SUPFAM" id="SSF110738">
    <property type="entry name" value="Glycerate kinase I"/>
    <property type="match status" value="1"/>
</dbReference>
<dbReference type="Proteomes" id="UP000094291">
    <property type="component" value="Unassembled WGS sequence"/>
</dbReference>
<evidence type="ECO:0000256" key="4">
    <source>
        <dbReference type="PIRNR" id="PIRNR006078"/>
    </source>
</evidence>
<name>A0A1E2VDJ3_9GAMM</name>
<dbReference type="GO" id="GO:0008887">
    <property type="term" value="F:glycerate kinase activity"/>
    <property type="evidence" value="ECO:0007669"/>
    <property type="project" value="UniProtKB-UniRule"/>
</dbReference>
<dbReference type="AlphaFoldDB" id="A0A1E2VDJ3"/>
<dbReference type="InterPro" id="IPR004381">
    <property type="entry name" value="Glycerate_kinase"/>
</dbReference>
<dbReference type="RefSeq" id="WP_069000073.1">
    <property type="nucleotide sequence ID" value="NZ_MDTQ01000001.1"/>
</dbReference>
<dbReference type="STRING" id="197479.BFW38_17455"/>
<evidence type="ECO:0008006" key="7">
    <source>
        <dbReference type="Google" id="ProtNLM"/>
    </source>
</evidence>
<gene>
    <name evidence="5" type="ORF">BFW38_17455</name>
</gene>
<dbReference type="Pfam" id="PF02595">
    <property type="entry name" value="Gly_kinase"/>
    <property type="match status" value="1"/>
</dbReference>
<dbReference type="InterPro" id="IPR036129">
    <property type="entry name" value="Glycerate_kinase_sf"/>
</dbReference>
<dbReference type="Gene3D" id="3.90.1510.10">
    <property type="entry name" value="Glycerate kinase, domain 2"/>
    <property type="match status" value="1"/>
</dbReference>
<evidence type="ECO:0000256" key="2">
    <source>
        <dbReference type="ARBA" id="ARBA00022679"/>
    </source>
</evidence>
<dbReference type="PANTHER" id="PTHR21599">
    <property type="entry name" value="GLYCERATE KINASE"/>
    <property type="match status" value="1"/>
</dbReference>
<keyword evidence="2 4" id="KW-0808">Transferase</keyword>
<dbReference type="OrthoDB" id="9774290at2"/>
<dbReference type="InterPro" id="IPR018197">
    <property type="entry name" value="Glycerate_kinase_RE-like"/>
</dbReference>
<dbReference type="EMBL" id="MDTQ01000001">
    <property type="protein sequence ID" value="ODC05051.1"/>
    <property type="molecule type" value="Genomic_DNA"/>
</dbReference>